<gene>
    <name evidence="1" type="ORF">UFOPK3564_00595</name>
</gene>
<dbReference type="Gene3D" id="3.40.190.150">
    <property type="entry name" value="Bordetella uptake gene, domain 1"/>
    <property type="match status" value="1"/>
</dbReference>
<dbReference type="PANTHER" id="PTHR42928:SF3">
    <property type="entry name" value="UPF0065 PROTEIN YFLP"/>
    <property type="match status" value="1"/>
</dbReference>
<evidence type="ECO:0000313" key="1">
    <source>
        <dbReference type="EMBL" id="CAB4901394.1"/>
    </source>
</evidence>
<dbReference type="AlphaFoldDB" id="A0A6J7G3X4"/>
<protein>
    <submittedName>
        <fullName evidence="1">Unannotated protein</fullName>
    </submittedName>
</protein>
<dbReference type="InterPro" id="IPR005064">
    <property type="entry name" value="BUG"/>
</dbReference>
<reference evidence="1" key="1">
    <citation type="submission" date="2020-05" db="EMBL/GenBank/DDBJ databases">
        <authorList>
            <person name="Chiriac C."/>
            <person name="Salcher M."/>
            <person name="Ghai R."/>
            <person name="Kavagutti S V."/>
        </authorList>
    </citation>
    <scope>NUCLEOTIDE SEQUENCE</scope>
</reference>
<dbReference type="SUPFAM" id="SSF53850">
    <property type="entry name" value="Periplasmic binding protein-like II"/>
    <property type="match status" value="1"/>
</dbReference>
<accession>A0A6J7G3X4</accession>
<dbReference type="Pfam" id="PF03401">
    <property type="entry name" value="TctC"/>
    <property type="match status" value="1"/>
</dbReference>
<organism evidence="1">
    <name type="scientific">freshwater metagenome</name>
    <dbReference type="NCBI Taxonomy" id="449393"/>
    <lineage>
        <taxon>unclassified sequences</taxon>
        <taxon>metagenomes</taxon>
        <taxon>ecological metagenomes</taxon>
    </lineage>
</organism>
<proteinExistence type="predicted"/>
<dbReference type="InterPro" id="IPR042100">
    <property type="entry name" value="Bug_dom1"/>
</dbReference>
<dbReference type="CDD" id="cd07012">
    <property type="entry name" value="PBP2_Bug_TTT"/>
    <property type="match status" value="1"/>
</dbReference>
<dbReference type="Gene3D" id="3.40.190.10">
    <property type="entry name" value="Periplasmic binding protein-like II"/>
    <property type="match status" value="1"/>
</dbReference>
<dbReference type="PIRSF" id="PIRSF017082">
    <property type="entry name" value="YflP"/>
    <property type="match status" value="1"/>
</dbReference>
<name>A0A6J7G3X4_9ZZZZ</name>
<dbReference type="EMBL" id="CAFBMK010000021">
    <property type="protein sequence ID" value="CAB4901394.1"/>
    <property type="molecule type" value="Genomic_DNA"/>
</dbReference>
<dbReference type="PANTHER" id="PTHR42928">
    <property type="entry name" value="TRICARBOXYLATE-BINDING PROTEIN"/>
    <property type="match status" value="1"/>
</dbReference>
<sequence>MSKTTLRWAIGGLLAVLCLVAVAFPGGRTGGDDGPYPDRRISIMAPADPGGGWDTTARALQSTIREEFDQNGGADVYNVGGAGGTLGLSQLVSKADGDPYQLMVMGLVMLGAIETNRSPVSVDDVVPIATLTTDAEVLAVPAKSPLKDVDDLVAALRRDPGAVRFGGGSAGGTDQLLVGELAKTVGVDPARTTYVAHSGGGEAVTAILSGSVDVGVSGVSDFQSQIEAGKMRVLAVSAPTTTKIDGKALPTLKESGVDLELTNWRGIVAPPGITGEQRAKVTAFVQRVVGSKTWRENLARFDWTPFVRTGGQLDAFVDTEQRRVKTVVADLGLGE</sequence>